<dbReference type="GO" id="GO:0004984">
    <property type="term" value="F:olfactory receptor activity"/>
    <property type="evidence" value="ECO:0007669"/>
    <property type="project" value="InterPro"/>
</dbReference>
<evidence type="ECO:0000256" key="4">
    <source>
        <dbReference type="ARBA" id="ARBA00022692"/>
    </source>
</evidence>
<dbReference type="PANTHER" id="PTHR21137:SF35">
    <property type="entry name" value="ODORANT RECEPTOR 19A-RELATED"/>
    <property type="match status" value="1"/>
</dbReference>
<keyword evidence="12" id="KW-1185">Reference proteome</keyword>
<dbReference type="AlphaFoldDB" id="A0AAW1IVQ5"/>
<accession>A0AAW1IVQ5</accession>
<keyword evidence="5" id="KW-0552">Olfaction</keyword>
<gene>
    <name evidence="11" type="ORF">QE152_g33845</name>
</gene>
<feature type="transmembrane region" description="Helical" evidence="10">
    <location>
        <begin position="206"/>
        <end position="226"/>
    </location>
</feature>
<sequence length="304" mass="34392">MLHNKPFAPDPRRGGFIEEKYVRNIIKVTETQLVLYFLVVSVAIVSGAITFTKSRLFSDKPNWKYPYTAITIFNTEDSPLFEMAGIYEIVCVSLYATIIATTYVLLSTILAHLSIQFKILCNAFKTARIRAKRLNSQNGGNEEEEGQVLSRILGEYIDHHLRIFNLASDMEELCNLMFLVVMLASVLLLCFLLYQVSLVPIGSVPFFLYFFYYWIVVCQIGMYCYWGDEATLQAANVAEAVAEVDWPGAPLHVSKALVVVIARSQKPLYVTAGKFVPLSMNTFMSIIKGSFSYFMVLKQTQTDV</sequence>
<evidence type="ECO:0000313" key="12">
    <source>
        <dbReference type="Proteomes" id="UP001458880"/>
    </source>
</evidence>
<keyword evidence="3" id="KW-0716">Sensory transduction</keyword>
<keyword evidence="7 10" id="KW-0472">Membrane</keyword>
<name>A0AAW1IVQ5_POPJA</name>
<keyword evidence="9" id="KW-0807">Transducer</keyword>
<feature type="transmembrane region" description="Helical" evidence="10">
    <location>
        <begin position="173"/>
        <end position="194"/>
    </location>
</feature>
<dbReference type="GO" id="GO:0007165">
    <property type="term" value="P:signal transduction"/>
    <property type="evidence" value="ECO:0007669"/>
    <property type="project" value="UniProtKB-KW"/>
</dbReference>
<dbReference type="Proteomes" id="UP001458880">
    <property type="component" value="Unassembled WGS sequence"/>
</dbReference>
<dbReference type="Pfam" id="PF02949">
    <property type="entry name" value="7tm_6"/>
    <property type="match status" value="1"/>
</dbReference>
<evidence type="ECO:0000256" key="6">
    <source>
        <dbReference type="ARBA" id="ARBA00022989"/>
    </source>
</evidence>
<keyword evidence="6 10" id="KW-1133">Transmembrane helix</keyword>
<feature type="transmembrane region" description="Helical" evidence="10">
    <location>
        <begin position="84"/>
        <end position="106"/>
    </location>
</feature>
<evidence type="ECO:0000256" key="2">
    <source>
        <dbReference type="ARBA" id="ARBA00022475"/>
    </source>
</evidence>
<evidence type="ECO:0000256" key="1">
    <source>
        <dbReference type="ARBA" id="ARBA00004651"/>
    </source>
</evidence>
<feature type="transmembrane region" description="Helical" evidence="10">
    <location>
        <begin position="33"/>
        <end position="51"/>
    </location>
</feature>
<organism evidence="11 12">
    <name type="scientific">Popillia japonica</name>
    <name type="common">Japanese beetle</name>
    <dbReference type="NCBI Taxonomy" id="7064"/>
    <lineage>
        <taxon>Eukaryota</taxon>
        <taxon>Metazoa</taxon>
        <taxon>Ecdysozoa</taxon>
        <taxon>Arthropoda</taxon>
        <taxon>Hexapoda</taxon>
        <taxon>Insecta</taxon>
        <taxon>Pterygota</taxon>
        <taxon>Neoptera</taxon>
        <taxon>Endopterygota</taxon>
        <taxon>Coleoptera</taxon>
        <taxon>Polyphaga</taxon>
        <taxon>Scarabaeiformia</taxon>
        <taxon>Scarabaeidae</taxon>
        <taxon>Rutelinae</taxon>
        <taxon>Popillia</taxon>
    </lineage>
</organism>
<evidence type="ECO:0000256" key="5">
    <source>
        <dbReference type="ARBA" id="ARBA00022725"/>
    </source>
</evidence>
<evidence type="ECO:0000256" key="3">
    <source>
        <dbReference type="ARBA" id="ARBA00022606"/>
    </source>
</evidence>
<comment type="subcellular location">
    <subcellularLocation>
        <location evidence="1">Cell membrane</location>
        <topology evidence="1">Multi-pass membrane protein</topology>
    </subcellularLocation>
</comment>
<protein>
    <submittedName>
        <fullName evidence="11">7tm Odorant receptor</fullName>
    </submittedName>
</protein>
<dbReference type="InterPro" id="IPR004117">
    <property type="entry name" value="7tm6_olfct_rcpt"/>
</dbReference>
<keyword evidence="2" id="KW-1003">Cell membrane</keyword>
<evidence type="ECO:0000256" key="10">
    <source>
        <dbReference type="SAM" id="Phobius"/>
    </source>
</evidence>
<proteinExistence type="predicted"/>
<reference evidence="11 12" key="1">
    <citation type="journal article" date="2024" name="BMC Genomics">
        <title>De novo assembly and annotation of Popillia japonica's genome with initial clues to its potential as an invasive pest.</title>
        <authorList>
            <person name="Cucini C."/>
            <person name="Boschi S."/>
            <person name="Funari R."/>
            <person name="Cardaioli E."/>
            <person name="Iannotti N."/>
            <person name="Marturano G."/>
            <person name="Paoli F."/>
            <person name="Bruttini M."/>
            <person name="Carapelli A."/>
            <person name="Frati F."/>
            <person name="Nardi F."/>
        </authorList>
    </citation>
    <scope>NUCLEOTIDE SEQUENCE [LARGE SCALE GENOMIC DNA]</scope>
    <source>
        <strain evidence="11">DMR45628</strain>
    </source>
</reference>
<dbReference type="GO" id="GO:0005549">
    <property type="term" value="F:odorant binding"/>
    <property type="evidence" value="ECO:0007669"/>
    <property type="project" value="InterPro"/>
</dbReference>
<evidence type="ECO:0000256" key="7">
    <source>
        <dbReference type="ARBA" id="ARBA00023136"/>
    </source>
</evidence>
<dbReference type="PANTHER" id="PTHR21137">
    <property type="entry name" value="ODORANT RECEPTOR"/>
    <property type="match status" value="1"/>
</dbReference>
<evidence type="ECO:0000256" key="8">
    <source>
        <dbReference type="ARBA" id="ARBA00023170"/>
    </source>
</evidence>
<dbReference type="EMBL" id="JASPKY010000527">
    <property type="protein sequence ID" value="KAK9693974.1"/>
    <property type="molecule type" value="Genomic_DNA"/>
</dbReference>
<keyword evidence="8 11" id="KW-0675">Receptor</keyword>
<keyword evidence="4 10" id="KW-0812">Transmembrane</keyword>
<comment type="caution">
    <text evidence="11">The sequence shown here is derived from an EMBL/GenBank/DDBJ whole genome shotgun (WGS) entry which is preliminary data.</text>
</comment>
<evidence type="ECO:0000313" key="11">
    <source>
        <dbReference type="EMBL" id="KAK9693974.1"/>
    </source>
</evidence>
<evidence type="ECO:0000256" key="9">
    <source>
        <dbReference type="ARBA" id="ARBA00023224"/>
    </source>
</evidence>
<dbReference type="GO" id="GO:0005886">
    <property type="term" value="C:plasma membrane"/>
    <property type="evidence" value="ECO:0007669"/>
    <property type="project" value="UniProtKB-SubCell"/>
</dbReference>